<comment type="caution">
    <text evidence="2">The sequence shown here is derived from an EMBL/GenBank/DDBJ whole genome shotgun (WGS) entry which is preliminary data.</text>
</comment>
<gene>
    <name evidence="2" type="ORF">ElyMa_002935400</name>
</gene>
<name>A0AAV4I887_9GAST</name>
<protein>
    <recommendedName>
        <fullName evidence="4">DOMON domain-containing protein</fullName>
    </recommendedName>
</protein>
<dbReference type="EMBL" id="BMAT01006057">
    <property type="protein sequence ID" value="GFS05321.1"/>
    <property type="molecule type" value="Genomic_DNA"/>
</dbReference>
<dbReference type="Proteomes" id="UP000762676">
    <property type="component" value="Unassembled WGS sequence"/>
</dbReference>
<evidence type="ECO:0000256" key="1">
    <source>
        <dbReference type="SAM" id="SignalP"/>
    </source>
</evidence>
<organism evidence="2 3">
    <name type="scientific">Elysia marginata</name>
    <dbReference type="NCBI Taxonomy" id="1093978"/>
    <lineage>
        <taxon>Eukaryota</taxon>
        <taxon>Metazoa</taxon>
        <taxon>Spiralia</taxon>
        <taxon>Lophotrochozoa</taxon>
        <taxon>Mollusca</taxon>
        <taxon>Gastropoda</taxon>
        <taxon>Heterobranchia</taxon>
        <taxon>Euthyneura</taxon>
        <taxon>Panpulmonata</taxon>
        <taxon>Sacoglossa</taxon>
        <taxon>Placobranchoidea</taxon>
        <taxon>Plakobranchidae</taxon>
        <taxon>Elysia</taxon>
    </lineage>
</organism>
<feature type="signal peptide" evidence="1">
    <location>
        <begin position="1"/>
        <end position="19"/>
    </location>
</feature>
<evidence type="ECO:0008006" key="4">
    <source>
        <dbReference type="Google" id="ProtNLM"/>
    </source>
</evidence>
<proteinExistence type="predicted"/>
<accession>A0AAV4I887</accession>
<keyword evidence="3" id="KW-1185">Reference proteome</keyword>
<keyword evidence="1" id="KW-0732">Signal</keyword>
<evidence type="ECO:0000313" key="3">
    <source>
        <dbReference type="Proteomes" id="UP000762676"/>
    </source>
</evidence>
<dbReference type="AlphaFoldDB" id="A0AAV4I887"/>
<feature type="chain" id="PRO_5043876042" description="DOMON domain-containing protein" evidence="1">
    <location>
        <begin position="20"/>
        <end position="185"/>
    </location>
</feature>
<sequence length="185" mass="21107">MKSFVLAAVFSLLISQAMCSQICHPPKSESVLLRTKKIEDIYHARDYELGLFLNVFGDDPHGDRWVMLDLNTKNLYASTPDGGCQYMSHYPEDDQRLLKSGDVLEFYYMERPEARLRLLAGMKPIPGTEYYYMYFARFFSDSVGGIADAKEDDTFGVTYKYSIGISDPTIFDKDIARCTQGPSNR</sequence>
<reference evidence="2 3" key="1">
    <citation type="journal article" date="2021" name="Elife">
        <title>Chloroplast acquisition without the gene transfer in kleptoplastic sea slugs, Plakobranchus ocellatus.</title>
        <authorList>
            <person name="Maeda T."/>
            <person name="Takahashi S."/>
            <person name="Yoshida T."/>
            <person name="Shimamura S."/>
            <person name="Takaki Y."/>
            <person name="Nagai Y."/>
            <person name="Toyoda A."/>
            <person name="Suzuki Y."/>
            <person name="Arimoto A."/>
            <person name="Ishii H."/>
            <person name="Satoh N."/>
            <person name="Nishiyama T."/>
            <person name="Hasebe M."/>
            <person name="Maruyama T."/>
            <person name="Minagawa J."/>
            <person name="Obokata J."/>
            <person name="Shigenobu S."/>
        </authorList>
    </citation>
    <scope>NUCLEOTIDE SEQUENCE [LARGE SCALE GENOMIC DNA]</scope>
</reference>
<evidence type="ECO:0000313" key="2">
    <source>
        <dbReference type="EMBL" id="GFS05321.1"/>
    </source>
</evidence>